<keyword evidence="2" id="KW-0812">Transmembrane</keyword>
<evidence type="ECO:0000256" key="2">
    <source>
        <dbReference type="SAM" id="Phobius"/>
    </source>
</evidence>
<gene>
    <name evidence="3" type="ORF">EVAR_99184_1</name>
</gene>
<proteinExistence type="predicted"/>
<protein>
    <submittedName>
        <fullName evidence="3">Uncharacterized protein</fullName>
    </submittedName>
</protein>
<name>A0A4C1YSI2_EUMVA</name>
<feature type="transmembrane region" description="Helical" evidence="2">
    <location>
        <begin position="92"/>
        <end position="115"/>
    </location>
</feature>
<feature type="region of interest" description="Disordered" evidence="1">
    <location>
        <begin position="1"/>
        <end position="23"/>
    </location>
</feature>
<keyword evidence="2" id="KW-0472">Membrane</keyword>
<evidence type="ECO:0000313" key="4">
    <source>
        <dbReference type="Proteomes" id="UP000299102"/>
    </source>
</evidence>
<reference evidence="3 4" key="1">
    <citation type="journal article" date="2019" name="Commun. Biol.">
        <title>The bagworm genome reveals a unique fibroin gene that provides high tensile strength.</title>
        <authorList>
            <person name="Kono N."/>
            <person name="Nakamura H."/>
            <person name="Ohtoshi R."/>
            <person name="Tomita M."/>
            <person name="Numata K."/>
            <person name="Arakawa K."/>
        </authorList>
    </citation>
    <scope>NUCLEOTIDE SEQUENCE [LARGE SCALE GENOMIC DNA]</scope>
</reference>
<evidence type="ECO:0000256" key="1">
    <source>
        <dbReference type="SAM" id="MobiDB-lite"/>
    </source>
</evidence>
<comment type="caution">
    <text evidence="3">The sequence shown here is derived from an EMBL/GenBank/DDBJ whole genome shotgun (WGS) entry which is preliminary data.</text>
</comment>
<organism evidence="3 4">
    <name type="scientific">Eumeta variegata</name>
    <name type="common">Bagworm moth</name>
    <name type="synonym">Eumeta japonica</name>
    <dbReference type="NCBI Taxonomy" id="151549"/>
    <lineage>
        <taxon>Eukaryota</taxon>
        <taxon>Metazoa</taxon>
        <taxon>Ecdysozoa</taxon>
        <taxon>Arthropoda</taxon>
        <taxon>Hexapoda</taxon>
        <taxon>Insecta</taxon>
        <taxon>Pterygota</taxon>
        <taxon>Neoptera</taxon>
        <taxon>Endopterygota</taxon>
        <taxon>Lepidoptera</taxon>
        <taxon>Glossata</taxon>
        <taxon>Ditrysia</taxon>
        <taxon>Tineoidea</taxon>
        <taxon>Psychidae</taxon>
        <taxon>Oiketicinae</taxon>
        <taxon>Eumeta</taxon>
    </lineage>
</organism>
<sequence length="254" mass="28203">MRPRRDQSSAIVKRRAPGHSNPLLDRPLPMFLARGGRRSRVPDPPGTWSMTVRTVACPDMLALAHVGKTFTVPVKRFAKAVPSRPTGRGVTVVWYAVGGLVHSAGFFLIGQMFSFQLSFLGLPRRQIGQVKTRQVNAHPKRSTIRDKVENRAFEGTSDASGVHPATDNTCLWQRNETWAAVDKRRISHSNPYKSSERKQDKGSGFCDAPECDFLTVAPPNPGHCHRLACDVQRRATSHSALVRESVLPLRIPIQ</sequence>
<dbReference type="EMBL" id="BGZK01001359">
    <property type="protein sequence ID" value="GBP78150.1"/>
    <property type="molecule type" value="Genomic_DNA"/>
</dbReference>
<dbReference type="AlphaFoldDB" id="A0A4C1YSI2"/>
<dbReference type="Proteomes" id="UP000299102">
    <property type="component" value="Unassembled WGS sequence"/>
</dbReference>
<evidence type="ECO:0000313" key="3">
    <source>
        <dbReference type="EMBL" id="GBP78150.1"/>
    </source>
</evidence>
<keyword evidence="4" id="KW-1185">Reference proteome</keyword>
<keyword evidence="2" id="KW-1133">Transmembrane helix</keyword>
<accession>A0A4C1YSI2</accession>